<sequence>MRQLVQVLQKAPAYRALNNEARHEFDRSLGSIQQVLGMPPLAHQMAPDLRSQLSPGGASTPATAPTPASSGAINPGTASPPAQAVQGTGPVGRVGEVARATLNAIDFPSFVASLIQGTFQAIVDASIQQMEAYAELLKNVAGTVDRFMGDNVSDGMAKDYLADQYSGVLGRDTRGGTAKLVVNPNAGALPSFFKDLGFESADQLNEQSLNEVVVPATRRQMAERRQQTLATMVLMGINRVIVKDGEISAKLMFHIDATESTNIKFDQNKVTSGNMSGTAGRSPFGATSVMVNTTSLNAQSAINVRADLTGQVTVRFASETFPLERFADSAAIQLINNNAKVPALSAPAPGTLPPGQPVVPGSPLPTLPSPTLPAPSAPAVTAPRPVPAQALAFDPWAPVGSVS</sequence>
<reference evidence="2" key="1">
    <citation type="submission" date="2022-04" db="EMBL/GenBank/DDBJ databases">
        <title>Whole genome sequence of Sphaerotilus sp. FB-5.</title>
        <authorList>
            <person name="Takeda M."/>
            <person name="Narihara S."/>
            <person name="Akimoto M."/>
            <person name="Akimoto R."/>
            <person name="Nishiyashiki S."/>
            <person name="Murakami T."/>
        </authorList>
    </citation>
    <scope>NUCLEOTIDE SEQUENCE</scope>
    <source>
        <strain evidence="2">FB-5</strain>
    </source>
</reference>
<feature type="compositionally biased region" description="Pro residues" evidence="1">
    <location>
        <begin position="350"/>
        <end position="376"/>
    </location>
</feature>
<name>A0ABN6PLK5_9BURK</name>
<accession>A0ABN6PLK5</accession>
<evidence type="ECO:0000256" key="1">
    <source>
        <dbReference type="SAM" id="MobiDB-lite"/>
    </source>
</evidence>
<feature type="region of interest" description="Disordered" evidence="1">
    <location>
        <begin position="48"/>
        <end position="89"/>
    </location>
</feature>
<proteinExistence type="predicted"/>
<feature type="region of interest" description="Disordered" evidence="1">
    <location>
        <begin position="346"/>
        <end position="381"/>
    </location>
</feature>
<keyword evidence="3" id="KW-1185">Reference proteome</keyword>
<evidence type="ECO:0000313" key="3">
    <source>
        <dbReference type="Proteomes" id="UP001057498"/>
    </source>
</evidence>
<feature type="compositionally biased region" description="Low complexity" evidence="1">
    <location>
        <begin position="54"/>
        <end position="72"/>
    </location>
</feature>
<organism evidence="2 3">
    <name type="scientific">Sphaerotilus microaerophilus</name>
    <dbReference type="NCBI Taxonomy" id="2914710"/>
    <lineage>
        <taxon>Bacteria</taxon>
        <taxon>Pseudomonadati</taxon>
        <taxon>Pseudomonadota</taxon>
        <taxon>Betaproteobacteria</taxon>
        <taxon>Burkholderiales</taxon>
        <taxon>Sphaerotilaceae</taxon>
        <taxon>Sphaerotilus</taxon>
    </lineage>
</organism>
<gene>
    <name evidence="2" type="ORF">CATMQ487_30290</name>
</gene>
<evidence type="ECO:0000313" key="2">
    <source>
        <dbReference type="EMBL" id="BDI06059.1"/>
    </source>
</evidence>
<dbReference type="Proteomes" id="UP001057498">
    <property type="component" value="Chromosome"/>
</dbReference>
<dbReference type="EMBL" id="AP025730">
    <property type="protein sequence ID" value="BDI06059.1"/>
    <property type="molecule type" value="Genomic_DNA"/>
</dbReference>
<protein>
    <submittedName>
        <fullName evidence="2">Uncharacterized protein</fullName>
    </submittedName>
</protein>